<dbReference type="RefSeq" id="WP_103450534.1">
    <property type="nucleotide sequence ID" value="NZ_MIYB01000001.1"/>
</dbReference>
<evidence type="ECO:0000256" key="3">
    <source>
        <dbReference type="ARBA" id="ARBA00012417"/>
    </source>
</evidence>
<feature type="domain" description="Polymerase/histidinol phosphatase N-terminal" evidence="12">
    <location>
        <begin position="4"/>
        <end position="71"/>
    </location>
</feature>
<evidence type="ECO:0000256" key="11">
    <source>
        <dbReference type="ARBA" id="ARBA00049244"/>
    </source>
</evidence>
<dbReference type="Gene3D" id="1.10.150.870">
    <property type="match status" value="1"/>
</dbReference>
<dbReference type="PANTHER" id="PTHR32294">
    <property type="entry name" value="DNA POLYMERASE III SUBUNIT ALPHA"/>
    <property type="match status" value="1"/>
</dbReference>
<evidence type="ECO:0000256" key="5">
    <source>
        <dbReference type="ARBA" id="ARBA00022679"/>
    </source>
</evidence>
<accession>A0A5C4TJU2</accession>
<sequence>MTYVPLQNISSYSLLQSPNTLPKLIDVAKKRGYKSLALTDINVMYGAVAFFKEATKANIKPIIGLTLKIKGSVLTEHDFKIVLLAKNNHGYQNLMKISTKVMTIEDYQTFDEFKNELNDLFVLLPTNSEVQSLVSYGKLDQAKQALQQIRCLVDEDSLRLGISTNPEKLDELKMLSNETNTKMIALNEVDYLKANDLFDTQVLKSIDNGNILEDPESQKNGLGSNWLENRIEIEQKYEKMGLSPILLENQFVMQNCNVQIKKEMPSLPKFKTPNQQTSKEYLANLCLKGLKSRLKNNSKDYQIYLTRLKYELDVINRMGFDDYFLIVWDVINFAHQHNILTGPGRGSAAGSIVAYTLYITDVDPIKYDLLFERFLNEERAQMPDIDVDIPDDKRSQILHYVHDKYENEKVAQIITFGTLGAKQSIRDVGRVFGMTPLEMNSWSKAIPAHLHETLKRAVNESQSLKNIISDQPINKLLFETATDLEGLPRHYSTHAAGLILSDQPIVEKSPLQTGNEGLLMTQYSKYYVEDVGLLKIDFLGLQNLSIMANILKMVHNQINPNFEITKIDLNDPQTLKLFQDGKTNGVFQFESTGIKNVLRKMHPTNFDLIAAVNALYRPGPMENIDLFIKRKNNPDKVHYPNQAIEKILKPTFGIIVYQEQVMQLASTMAGFSLSQADVLRRAMSKKHKSEMEAMKDGFLAGSIKNGYTKETAETTFDYIERFAGYGFNKSHAFAYSKMAFELAFLKAHYPGPFYTALFNSVLGNKVKIKAYVQEARDANIKVVAPSINDSKADFVYDNNQIRFGFNVIKGVRSDFIKTILAERQENGLYQSLNDFINRMPEKYRKEDQLSALVYAGCFDGFGYNRREMIEALSKLISSSDIPNSLFSDVPGMKVKIKKKDDFPDWQKINFENEYLGTFLSGHPVERYRELHQQTHSLNTSELIDGQKNINSILLVNHVKLIRTKKGQPMVFITANDQFGSVDITIFPTVYNQIKGWIKPNLVIMIKGNVQNRRGLQIVADKIEIAANVVYKAKKRKLYIRIDVEHDSEKIAYQLKDILLKYHGKSNVILYRVKSKQENALPAQYNAEINSNLIEQLKLLLGNSNIVVR</sequence>
<evidence type="ECO:0000259" key="12">
    <source>
        <dbReference type="SMART" id="SM00481"/>
    </source>
</evidence>
<dbReference type="InterPro" id="IPR041931">
    <property type="entry name" value="DNA_pol3_alpha_thumb_dom"/>
</dbReference>
<reference evidence="13 14" key="1">
    <citation type="submission" date="2018-05" db="EMBL/GenBank/DDBJ databases">
        <title>Lactobacillus sanfranciscensis Ah4 draft denome sequence.</title>
        <authorList>
            <person name="Zhang G."/>
        </authorList>
    </citation>
    <scope>NUCLEOTIDE SEQUENCE [LARGE SCALE GENOMIC DNA]</scope>
    <source>
        <strain evidence="13 14">Ah4</strain>
    </source>
</reference>
<dbReference type="GO" id="GO:0005737">
    <property type="term" value="C:cytoplasm"/>
    <property type="evidence" value="ECO:0007669"/>
    <property type="project" value="UniProtKB-SubCell"/>
</dbReference>
<name>A0A5C4TJU2_FRUSA</name>
<dbReference type="GO" id="GO:0003676">
    <property type="term" value="F:nucleic acid binding"/>
    <property type="evidence" value="ECO:0007669"/>
    <property type="project" value="InterPro"/>
</dbReference>
<dbReference type="CDD" id="cd07431">
    <property type="entry name" value="PHP_PolIIIA"/>
    <property type="match status" value="1"/>
</dbReference>
<evidence type="ECO:0000313" key="14">
    <source>
        <dbReference type="Proteomes" id="UP000313312"/>
    </source>
</evidence>
<dbReference type="InterPro" id="IPR004013">
    <property type="entry name" value="PHP_dom"/>
</dbReference>
<keyword evidence="8" id="KW-0239">DNA-directed DNA polymerase</keyword>
<dbReference type="Gene3D" id="3.20.20.140">
    <property type="entry name" value="Metal-dependent hydrolases"/>
    <property type="match status" value="1"/>
</dbReference>
<evidence type="ECO:0000256" key="7">
    <source>
        <dbReference type="ARBA" id="ARBA00022705"/>
    </source>
</evidence>
<dbReference type="SMART" id="SM00481">
    <property type="entry name" value="POLIIIAc"/>
    <property type="match status" value="1"/>
</dbReference>
<organism evidence="13 14">
    <name type="scientific">Fructilactobacillus sanfranciscensis</name>
    <name type="common">Lactobacillus sanfranciscensis</name>
    <dbReference type="NCBI Taxonomy" id="1625"/>
    <lineage>
        <taxon>Bacteria</taxon>
        <taxon>Bacillati</taxon>
        <taxon>Bacillota</taxon>
        <taxon>Bacilli</taxon>
        <taxon>Lactobacillales</taxon>
        <taxon>Lactobacillaceae</taxon>
        <taxon>Fructilactobacillus</taxon>
    </lineage>
</organism>
<dbReference type="PANTHER" id="PTHR32294:SF0">
    <property type="entry name" value="DNA POLYMERASE III SUBUNIT ALPHA"/>
    <property type="match status" value="1"/>
</dbReference>
<evidence type="ECO:0000313" key="13">
    <source>
        <dbReference type="EMBL" id="TNK90869.1"/>
    </source>
</evidence>
<dbReference type="Pfam" id="PF01336">
    <property type="entry name" value="tRNA_anti-codon"/>
    <property type="match status" value="1"/>
</dbReference>
<keyword evidence="7" id="KW-0235">DNA replication</keyword>
<dbReference type="Pfam" id="PF02811">
    <property type="entry name" value="PHP"/>
    <property type="match status" value="1"/>
</dbReference>
<keyword evidence="5" id="KW-0808">Transferase</keyword>
<dbReference type="CDD" id="cd04485">
    <property type="entry name" value="DnaE_OBF"/>
    <property type="match status" value="1"/>
</dbReference>
<evidence type="ECO:0000256" key="6">
    <source>
        <dbReference type="ARBA" id="ARBA00022695"/>
    </source>
</evidence>
<dbReference type="AlphaFoldDB" id="A0A5C4TJU2"/>
<dbReference type="InterPro" id="IPR040982">
    <property type="entry name" value="DNA_pol3_finger"/>
</dbReference>
<dbReference type="InterPro" id="IPR011708">
    <property type="entry name" value="DNA_pol3_alpha_NTPase_dom"/>
</dbReference>
<comment type="function">
    <text evidence="9">DNA polymerase III is a complex, multichain enzyme responsible for most of the replicative synthesis in bacteria. This DNA polymerase also exhibits 3' to 5' exonuclease activity. The alpha chain is the DNA polymerase.</text>
</comment>
<keyword evidence="6" id="KW-0548">Nucleotidyltransferase</keyword>
<dbReference type="Pfam" id="PF14579">
    <property type="entry name" value="HHH_6"/>
    <property type="match status" value="1"/>
</dbReference>
<dbReference type="Pfam" id="PF17657">
    <property type="entry name" value="DNA_pol3_finger"/>
    <property type="match status" value="1"/>
</dbReference>
<dbReference type="GO" id="GO:0008408">
    <property type="term" value="F:3'-5' exonuclease activity"/>
    <property type="evidence" value="ECO:0007669"/>
    <property type="project" value="InterPro"/>
</dbReference>
<dbReference type="EC" id="2.7.7.7" evidence="3"/>
<evidence type="ECO:0000256" key="4">
    <source>
        <dbReference type="ARBA" id="ARBA00019114"/>
    </source>
</evidence>
<dbReference type="Pfam" id="PF07733">
    <property type="entry name" value="DNA_pol3_alpha"/>
    <property type="match status" value="1"/>
</dbReference>
<evidence type="ECO:0000256" key="9">
    <source>
        <dbReference type="ARBA" id="ARBA00025611"/>
    </source>
</evidence>
<dbReference type="Gene3D" id="1.10.10.1600">
    <property type="entry name" value="Bacterial DNA polymerase III alpha subunit, thumb domain"/>
    <property type="match status" value="1"/>
</dbReference>
<evidence type="ECO:0000256" key="8">
    <source>
        <dbReference type="ARBA" id="ARBA00022932"/>
    </source>
</evidence>
<comment type="caution">
    <text evidence="13">The sequence shown here is derived from an EMBL/GenBank/DDBJ whole genome shotgun (WGS) entry which is preliminary data.</text>
</comment>
<evidence type="ECO:0000256" key="2">
    <source>
        <dbReference type="ARBA" id="ARBA00009496"/>
    </source>
</evidence>
<evidence type="ECO:0000256" key="1">
    <source>
        <dbReference type="ARBA" id="ARBA00004496"/>
    </source>
</evidence>
<dbReference type="GO" id="GO:0006260">
    <property type="term" value="P:DNA replication"/>
    <property type="evidence" value="ECO:0007669"/>
    <property type="project" value="UniProtKB-KW"/>
</dbReference>
<comment type="similarity">
    <text evidence="2">Belongs to the DNA polymerase type-C family. DnaE subfamily.</text>
</comment>
<dbReference type="NCBIfam" id="TIGR00594">
    <property type="entry name" value="polc"/>
    <property type="match status" value="1"/>
</dbReference>
<dbReference type="InterPro" id="IPR003141">
    <property type="entry name" value="Pol/His_phosphatase_N"/>
</dbReference>
<comment type="subunit">
    <text evidence="10">DNA polymerase III contains a core (composed of alpha, epsilon and theta chains) that associates with a tau subunit. This core dimerizes to form the POLIII' complex. PolIII' associates with the gamma complex (composed of gamma, delta, delta', psi and chi chains) and with the beta chain to form the complete DNA polymerase III complex.</text>
</comment>
<evidence type="ECO:0000256" key="10">
    <source>
        <dbReference type="ARBA" id="ARBA00026073"/>
    </source>
</evidence>
<dbReference type="GO" id="GO:0003887">
    <property type="term" value="F:DNA-directed DNA polymerase activity"/>
    <property type="evidence" value="ECO:0007669"/>
    <property type="project" value="UniProtKB-KW"/>
</dbReference>
<dbReference type="InterPro" id="IPR029460">
    <property type="entry name" value="DNAPol_HHH"/>
</dbReference>
<dbReference type="Proteomes" id="UP000313312">
    <property type="component" value="Unassembled WGS sequence"/>
</dbReference>
<protein>
    <recommendedName>
        <fullName evidence="4">DNA polymerase III subunit alpha</fullName>
        <ecNumber evidence="3">2.7.7.7</ecNumber>
    </recommendedName>
</protein>
<dbReference type="InterPro" id="IPR004805">
    <property type="entry name" value="DnaE2/DnaE/PolC"/>
</dbReference>
<proteinExistence type="inferred from homology"/>
<dbReference type="NCBIfam" id="NF004226">
    <property type="entry name" value="PRK05673.1"/>
    <property type="match status" value="1"/>
</dbReference>
<dbReference type="InterPro" id="IPR004365">
    <property type="entry name" value="NA-bd_OB_tRNA"/>
</dbReference>
<comment type="subcellular location">
    <subcellularLocation>
        <location evidence="1">Cytoplasm</location>
    </subcellularLocation>
</comment>
<comment type="catalytic activity">
    <reaction evidence="11">
        <text>DNA(n) + a 2'-deoxyribonucleoside 5'-triphosphate = DNA(n+1) + diphosphate</text>
        <dbReference type="Rhea" id="RHEA:22508"/>
        <dbReference type="Rhea" id="RHEA-COMP:17339"/>
        <dbReference type="Rhea" id="RHEA-COMP:17340"/>
        <dbReference type="ChEBI" id="CHEBI:33019"/>
        <dbReference type="ChEBI" id="CHEBI:61560"/>
        <dbReference type="ChEBI" id="CHEBI:173112"/>
        <dbReference type="EC" id="2.7.7.7"/>
    </reaction>
</comment>
<gene>
    <name evidence="13" type="ORF">DID87_01850</name>
</gene>
<dbReference type="EMBL" id="QFCR01000003">
    <property type="protein sequence ID" value="TNK90869.1"/>
    <property type="molecule type" value="Genomic_DNA"/>
</dbReference>